<dbReference type="PROSITE" id="PS51910">
    <property type="entry name" value="GH18_2"/>
    <property type="match status" value="1"/>
</dbReference>
<dbReference type="STRING" id="6412.T1G427"/>
<gene>
    <name evidence="7" type="primary">20215825</name>
    <name evidence="6" type="ORF">HELRODRAFT_80604</name>
</gene>
<dbReference type="GO" id="GO:0008061">
    <property type="term" value="F:chitin binding"/>
    <property type="evidence" value="ECO:0007669"/>
    <property type="project" value="InterPro"/>
</dbReference>
<feature type="domain" description="GH18" evidence="5">
    <location>
        <begin position="5"/>
        <end position="365"/>
    </location>
</feature>
<evidence type="ECO:0000313" key="6">
    <source>
        <dbReference type="EMBL" id="ESO03463.1"/>
    </source>
</evidence>
<dbReference type="FunCoup" id="T1G427">
    <property type="interactions" value="73"/>
</dbReference>
<evidence type="ECO:0000256" key="3">
    <source>
        <dbReference type="ARBA" id="ARBA00023180"/>
    </source>
</evidence>
<keyword evidence="1" id="KW-0732">Signal</keyword>
<reference evidence="6 8" key="2">
    <citation type="journal article" date="2013" name="Nature">
        <title>Insights into bilaterian evolution from three spiralian genomes.</title>
        <authorList>
            <person name="Simakov O."/>
            <person name="Marletaz F."/>
            <person name="Cho S.J."/>
            <person name="Edsinger-Gonzales E."/>
            <person name="Havlak P."/>
            <person name="Hellsten U."/>
            <person name="Kuo D.H."/>
            <person name="Larsson T."/>
            <person name="Lv J."/>
            <person name="Arendt D."/>
            <person name="Savage R."/>
            <person name="Osoegawa K."/>
            <person name="de Jong P."/>
            <person name="Grimwood J."/>
            <person name="Chapman J.A."/>
            <person name="Shapiro H."/>
            <person name="Aerts A."/>
            <person name="Otillar R.P."/>
            <person name="Terry A.Y."/>
            <person name="Boore J.L."/>
            <person name="Grigoriev I.V."/>
            <person name="Lindberg D.R."/>
            <person name="Seaver E.C."/>
            <person name="Weisblat D.A."/>
            <person name="Putnam N.H."/>
            <person name="Rokhsar D.S."/>
        </authorList>
    </citation>
    <scope>NUCLEOTIDE SEQUENCE</scope>
</reference>
<evidence type="ECO:0000313" key="8">
    <source>
        <dbReference type="Proteomes" id="UP000015101"/>
    </source>
</evidence>
<proteinExistence type="predicted"/>
<evidence type="ECO:0000313" key="7">
    <source>
        <dbReference type="EnsemblMetazoa" id="HelroP80604"/>
    </source>
</evidence>
<dbReference type="HOGENOM" id="CLU_002833_3_1_1"/>
<dbReference type="SMART" id="SM00636">
    <property type="entry name" value="Glyco_18"/>
    <property type="match status" value="1"/>
</dbReference>
<organism evidence="7 8">
    <name type="scientific">Helobdella robusta</name>
    <name type="common">Californian leech</name>
    <dbReference type="NCBI Taxonomy" id="6412"/>
    <lineage>
        <taxon>Eukaryota</taxon>
        <taxon>Metazoa</taxon>
        <taxon>Spiralia</taxon>
        <taxon>Lophotrochozoa</taxon>
        <taxon>Annelida</taxon>
        <taxon>Clitellata</taxon>
        <taxon>Hirudinea</taxon>
        <taxon>Rhynchobdellida</taxon>
        <taxon>Glossiphoniidae</taxon>
        <taxon>Helobdella</taxon>
    </lineage>
</organism>
<dbReference type="InParanoid" id="T1G427"/>
<dbReference type="Pfam" id="PF00704">
    <property type="entry name" value="Glyco_hydro_18"/>
    <property type="match status" value="1"/>
</dbReference>
<reference evidence="8" key="1">
    <citation type="submission" date="2012-12" db="EMBL/GenBank/DDBJ databases">
        <authorList>
            <person name="Hellsten U."/>
            <person name="Grimwood J."/>
            <person name="Chapman J.A."/>
            <person name="Shapiro H."/>
            <person name="Aerts A."/>
            <person name="Otillar R.P."/>
            <person name="Terry A.Y."/>
            <person name="Boore J.L."/>
            <person name="Simakov O."/>
            <person name="Marletaz F."/>
            <person name="Cho S.-J."/>
            <person name="Edsinger-Gonzales E."/>
            <person name="Havlak P."/>
            <person name="Kuo D.-H."/>
            <person name="Larsson T."/>
            <person name="Lv J."/>
            <person name="Arendt D."/>
            <person name="Savage R."/>
            <person name="Osoegawa K."/>
            <person name="de Jong P."/>
            <person name="Lindberg D.R."/>
            <person name="Seaver E.C."/>
            <person name="Weisblat D.A."/>
            <person name="Putnam N.H."/>
            <person name="Grigoriev I.V."/>
            <person name="Rokhsar D.S."/>
        </authorList>
    </citation>
    <scope>NUCLEOTIDE SEQUENCE</scope>
</reference>
<sequence length="375" mass="43421">DISDFRTVCYYLRWDQRQDKISIFSPQDVDTSLCTHLIYAFVKLENITLGIYEENDEKIFEELIKLKETNRDLKVMLSIGGWNEINTDLSMMLSNHVSRKHFINQSVEYLRKWNLDGLDFHFYHPINECKQKLTYLIQGLRDAFTSESRTTGKPSMELSIAVPGNTEDIKNGFELDQLHKNLNFVSIIVYDYDGWSQNVTRHNSPLFSNNNSSSLSWSTSYVELSGVEPSKIVVGVPLYGRCFILEDSNNTKVGALVAGPCPSGEYSHIPGVVSYAEICLTYINNPETKFYWSDEHQASYLVYKNLWISYENERSLVRKVDYLYQKNYGGCMAWNLQFDDFNGNFCNTGLRFPLLKVLSGERDIKYVHLSHLFCF</sequence>
<dbReference type="OrthoDB" id="76388at2759"/>
<dbReference type="CTD" id="20215825"/>
<keyword evidence="4" id="KW-0326">Glycosidase</keyword>
<dbReference type="eggNOG" id="KOG2806">
    <property type="taxonomic scope" value="Eukaryota"/>
</dbReference>
<dbReference type="InterPro" id="IPR050314">
    <property type="entry name" value="Glycosyl_Hydrlase_18"/>
</dbReference>
<dbReference type="Gene3D" id="3.20.20.80">
    <property type="entry name" value="Glycosidases"/>
    <property type="match status" value="1"/>
</dbReference>
<dbReference type="GO" id="GO:0006032">
    <property type="term" value="P:chitin catabolic process"/>
    <property type="evidence" value="ECO:0000318"/>
    <property type="project" value="GO_Central"/>
</dbReference>
<evidence type="ECO:0000256" key="1">
    <source>
        <dbReference type="ARBA" id="ARBA00022729"/>
    </source>
</evidence>
<dbReference type="RefSeq" id="XP_009018611.1">
    <property type="nucleotide sequence ID" value="XM_009020363.1"/>
</dbReference>
<keyword evidence="8" id="KW-1185">Reference proteome</keyword>
<keyword evidence="2" id="KW-0378">Hydrolase</keyword>
<dbReference type="EnsemblMetazoa" id="HelroT80604">
    <property type="protein sequence ID" value="HelroP80604"/>
    <property type="gene ID" value="HelroG80604"/>
</dbReference>
<dbReference type="PANTHER" id="PTHR11177">
    <property type="entry name" value="CHITINASE"/>
    <property type="match status" value="1"/>
</dbReference>
<evidence type="ECO:0000259" key="5">
    <source>
        <dbReference type="PROSITE" id="PS51910"/>
    </source>
</evidence>
<dbReference type="Gene3D" id="3.10.50.10">
    <property type="match status" value="1"/>
</dbReference>
<dbReference type="OMA" id="PINECKQ"/>
<dbReference type="GeneID" id="20215825"/>
<evidence type="ECO:0000256" key="4">
    <source>
        <dbReference type="ARBA" id="ARBA00023295"/>
    </source>
</evidence>
<dbReference type="PANTHER" id="PTHR11177:SF317">
    <property type="entry name" value="CHITINASE 12-RELATED"/>
    <property type="match status" value="1"/>
</dbReference>
<dbReference type="GO" id="GO:0004568">
    <property type="term" value="F:chitinase activity"/>
    <property type="evidence" value="ECO:0000318"/>
    <property type="project" value="GO_Central"/>
</dbReference>
<protein>
    <recommendedName>
        <fullName evidence="5">GH18 domain-containing protein</fullName>
    </recommendedName>
</protein>
<keyword evidence="3" id="KW-0325">Glycoprotein</keyword>
<dbReference type="KEGG" id="hro:HELRODRAFT_80604"/>
<reference evidence="7" key="3">
    <citation type="submission" date="2015-06" db="UniProtKB">
        <authorList>
            <consortium name="EnsemblMetazoa"/>
        </authorList>
    </citation>
    <scope>IDENTIFICATION</scope>
</reference>
<dbReference type="SUPFAM" id="SSF54556">
    <property type="entry name" value="Chitinase insertion domain"/>
    <property type="match status" value="1"/>
</dbReference>
<dbReference type="GO" id="GO:0005576">
    <property type="term" value="C:extracellular region"/>
    <property type="evidence" value="ECO:0000318"/>
    <property type="project" value="GO_Central"/>
</dbReference>
<name>T1G427_HELRO</name>
<dbReference type="GO" id="GO:0005975">
    <property type="term" value="P:carbohydrate metabolic process"/>
    <property type="evidence" value="ECO:0007669"/>
    <property type="project" value="InterPro"/>
</dbReference>
<dbReference type="AlphaFoldDB" id="T1G427"/>
<evidence type="ECO:0000256" key="2">
    <source>
        <dbReference type="ARBA" id="ARBA00022801"/>
    </source>
</evidence>
<dbReference type="FunFam" id="3.20.20.80:FF:000149">
    <property type="entry name" value="Chitinase, putative"/>
    <property type="match status" value="1"/>
</dbReference>
<dbReference type="InterPro" id="IPR011583">
    <property type="entry name" value="Chitinase_II/V-like_cat"/>
</dbReference>
<dbReference type="InterPro" id="IPR029070">
    <property type="entry name" value="Chitinase_insertion_sf"/>
</dbReference>
<dbReference type="FunFam" id="3.10.50.10:FF:000003">
    <property type="entry name" value="Class V chitinase CHIT5b"/>
    <property type="match status" value="1"/>
</dbReference>
<dbReference type="SUPFAM" id="SSF51445">
    <property type="entry name" value="(Trans)glycosidases"/>
    <property type="match status" value="1"/>
</dbReference>
<dbReference type="EMBL" id="AMQM01004710">
    <property type="status" value="NOT_ANNOTATED_CDS"/>
    <property type="molecule type" value="Genomic_DNA"/>
</dbReference>
<accession>T1G427</accession>
<dbReference type="InterPro" id="IPR001223">
    <property type="entry name" value="Glyco_hydro18_cat"/>
</dbReference>
<dbReference type="EMBL" id="KB096633">
    <property type="protein sequence ID" value="ESO03463.1"/>
    <property type="molecule type" value="Genomic_DNA"/>
</dbReference>
<dbReference type="Proteomes" id="UP000015101">
    <property type="component" value="Unassembled WGS sequence"/>
</dbReference>
<dbReference type="InterPro" id="IPR017853">
    <property type="entry name" value="GH"/>
</dbReference>